<dbReference type="RefSeq" id="WP_122060013.1">
    <property type="nucleotide sequence ID" value="NZ_RFAQ01000078.1"/>
</dbReference>
<comment type="caution">
    <text evidence="1">The sequence shown here is derived from an EMBL/GenBank/DDBJ whole genome shotgun (WGS) entry which is preliminary data.</text>
</comment>
<dbReference type="EMBL" id="RFAQ01000078">
    <property type="protein sequence ID" value="RMC94785.1"/>
    <property type="molecule type" value="Genomic_DNA"/>
</dbReference>
<dbReference type="AlphaFoldDB" id="A0A3M0S938"/>
<name>A0A3M0S938_9CLOT</name>
<proteinExistence type="predicted"/>
<evidence type="ECO:0000313" key="1">
    <source>
        <dbReference type="EMBL" id="RMC94785.1"/>
    </source>
</evidence>
<protein>
    <submittedName>
        <fullName evidence="1">Uncharacterized protein</fullName>
    </submittedName>
</protein>
<organism evidence="1 2">
    <name type="scientific">Clostridium autoethanogenum</name>
    <dbReference type="NCBI Taxonomy" id="84023"/>
    <lineage>
        <taxon>Bacteria</taxon>
        <taxon>Bacillati</taxon>
        <taxon>Bacillota</taxon>
        <taxon>Clostridia</taxon>
        <taxon>Eubacteriales</taxon>
        <taxon>Clostridiaceae</taxon>
        <taxon>Clostridium</taxon>
    </lineage>
</organism>
<dbReference type="Proteomes" id="UP000277999">
    <property type="component" value="Unassembled WGS sequence"/>
</dbReference>
<evidence type="ECO:0000313" key="2">
    <source>
        <dbReference type="Proteomes" id="UP000277999"/>
    </source>
</evidence>
<gene>
    <name evidence="1" type="ORF">D9O40_17020</name>
</gene>
<sequence length="283" mass="33847">MKERFYAYNHFRINYTLYKEQDKICAEVDREIGDIGVERIKFYGDTYKKAEINLREWFKQQTEDIHKILKKGYEIQPCYEDVLYSIREKNIGYHITPIKNRKSILKNGLIPNKEMDLEVYNASVILDELNNHHSDISKANSVYLHPQLGNWIEELEYRNVDVYVVIIDDLSKCIMGSLSISGFCMIDDIELEKNIKRAKHYGKLYWNNCCTIDEYREYSKRIKRMDTYWGIDEILVDLCIPPKYIKLIGTFNSAGEFIETQCFKKFVKKEFKDTYKEILKYYI</sequence>
<accession>A0A3M0S938</accession>
<reference evidence="1 2" key="1">
    <citation type="submission" date="2018-10" db="EMBL/GenBank/DDBJ databases">
        <title>Genome-centric metagenomics revealed C2 chemical producing, CO utilizing Clostridium with novel acetogenic gene cluster.</title>
        <authorList>
            <person name="Kang H."/>
            <person name="Park B."/>
            <person name="Choi I.G."/>
            <person name="Chang I.S."/>
        </authorList>
    </citation>
    <scope>NUCLEOTIDE SEQUENCE [LARGE SCALE GENOMIC DNA]</scope>
    <source>
        <strain evidence="1 2">H21-9</strain>
    </source>
</reference>